<dbReference type="EMBL" id="QMDW01000001">
    <property type="protein sequence ID" value="RJX51797.1"/>
    <property type="molecule type" value="Genomic_DNA"/>
</dbReference>
<proteinExistence type="inferred from homology"/>
<evidence type="ECO:0000256" key="4">
    <source>
        <dbReference type="ARBA" id="ARBA00023033"/>
    </source>
</evidence>
<accession>A0A3A6QHE6</accession>
<dbReference type="NCBIfam" id="TIGR03860">
    <property type="entry name" value="FMN_nitrolo"/>
    <property type="match status" value="1"/>
</dbReference>
<dbReference type="InterPro" id="IPR016215">
    <property type="entry name" value="NTA_MOA"/>
</dbReference>
<dbReference type="AlphaFoldDB" id="A0A3A6QHE6"/>
<dbReference type="PIRSF" id="PIRSF000337">
    <property type="entry name" value="NTA_MOA"/>
    <property type="match status" value="1"/>
</dbReference>
<comment type="similarity">
    <text evidence="5">Belongs to the NtaA/SnaA/DszA monooxygenase family.</text>
</comment>
<evidence type="ECO:0000313" key="7">
    <source>
        <dbReference type="EMBL" id="RJX51797.1"/>
    </source>
</evidence>
<dbReference type="Proteomes" id="UP000281564">
    <property type="component" value="Unassembled WGS sequence"/>
</dbReference>
<dbReference type="OrthoDB" id="7684at2157"/>
<evidence type="ECO:0000256" key="5">
    <source>
        <dbReference type="ARBA" id="ARBA00033748"/>
    </source>
</evidence>
<keyword evidence="4" id="KW-0503">Monooxygenase</keyword>
<evidence type="ECO:0000256" key="3">
    <source>
        <dbReference type="ARBA" id="ARBA00023002"/>
    </source>
</evidence>
<gene>
    <name evidence="7" type="ORF">DP106_00320</name>
</gene>
<protein>
    <submittedName>
        <fullName evidence="7">5,10-methylene tetrahydromethanopterin reductase</fullName>
    </submittedName>
</protein>
<evidence type="ECO:0000259" key="6">
    <source>
        <dbReference type="Pfam" id="PF00296"/>
    </source>
</evidence>
<evidence type="ECO:0000313" key="8">
    <source>
        <dbReference type="Proteomes" id="UP000281564"/>
    </source>
</evidence>
<dbReference type="GO" id="GO:0016705">
    <property type="term" value="F:oxidoreductase activity, acting on paired donors, with incorporation or reduction of molecular oxygen"/>
    <property type="evidence" value="ECO:0007669"/>
    <property type="project" value="InterPro"/>
</dbReference>
<keyword evidence="2" id="KW-0288">FMN</keyword>
<comment type="caution">
    <text evidence="7">The sequence shown here is derived from an EMBL/GenBank/DDBJ whole genome shotgun (WGS) entry which is preliminary data.</text>
</comment>
<reference evidence="7 8" key="1">
    <citation type="submission" date="2018-06" db="EMBL/GenBank/DDBJ databases">
        <title>Halonotius sp. F13-13 a new haloarchaeeon isolated from a solar saltern from Isla Cristina, Huelva, Spain.</title>
        <authorList>
            <person name="Duran-Viseras A."/>
            <person name="Sanchez-Porro C."/>
            <person name="Ventosa A."/>
        </authorList>
    </citation>
    <scope>NUCLEOTIDE SEQUENCE [LARGE SCALE GENOMIC DNA]</scope>
    <source>
        <strain evidence="7 8">CECT 7525</strain>
    </source>
</reference>
<dbReference type="PANTHER" id="PTHR30011">
    <property type="entry name" value="ALKANESULFONATE MONOOXYGENASE-RELATED"/>
    <property type="match status" value="1"/>
</dbReference>
<evidence type="ECO:0000256" key="2">
    <source>
        <dbReference type="ARBA" id="ARBA00022643"/>
    </source>
</evidence>
<dbReference type="Gene3D" id="3.20.20.30">
    <property type="entry name" value="Luciferase-like domain"/>
    <property type="match status" value="1"/>
</dbReference>
<evidence type="ECO:0000256" key="1">
    <source>
        <dbReference type="ARBA" id="ARBA00022630"/>
    </source>
</evidence>
<organism evidence="7 8">
    <name type="scientific">Halonotius pteroides</name>
    <dbReference type="NCBI Taxonomy" id="268735"/>
    <lineage>
        <taxon>Archaea</taxon>
        <taxon>Methanobacteriati</taxon>
        <taxon>Methanobacteriota</taxon>
        <taxon>Stenosarchaea group</taxon>
        <taxon>Halobacteria</taxon>
        <taxon>Halobacteriales</taxon>
        <taxon>Haloferacaceae</taxon>
        <taxon>Halonotius</taxon>
    </lineage>
</organism>
<name>A0A3A6QHE6_9EURY</name>
<dbReference type="PANTHER" id="PTHR30011:SF16">
    <property type="entry name" value="C2H2 FINGER DOMAIN TRANSCRIPTION FACTOR (EUROFUNG)-RELATED"/>
    <property type="match status" value="1"/>
</dbReference>
<keyword evidence="3" id="KW-0560">Oxidoreductase</keyword>
<dbReference type="InterPro" id="IPR036661">
    <property type="entry name" value="Luciferase-like_sf"/>
</dbReference>
<dbReference type="InterPro" id="IPR051260">
    <property type="entry name" value="Diverse_substr_monoxygenases"/>
</dbReference>
<dbReference type="RefSeq" id="WP_120082517.1">
    <property type="nucleotide sequence ID" value="NZ_QMDW01000001.1"/>
</dbReference>
<keyword evidence="8" id="KW-1185">Reference proteome</keyword>
<dbReference type="Pfam" id="PF00296">
    <property type="entry name" value="Bac_luciferase"/>
    <property type="match status" value="1"/>
</dbReference>
<dbReference type="GO" id="GO:0004497">
    <property type="term" value="F:monooxygenase activity"/>
    <property type="evidence" value="ECO:0007669"/>
    <property type="project" value="UniProtKB-KW"/>
</dbReference>
<dbReference type="SUPFAM" id="SSF51679">
    <property type="entry name" value="Bacterial luciferase-like"/>
    <property type="match status" value="1"/>
</dbReference>
<sequence length="450" mass="49982">MLDLFAYLNCSHSPTVEDAWQLPGHTQPDGYTDIEFWTKLAELLEDGGFRGMFFADAYNVANNYQGEIAPTVRRGEQLPENDPLPLLSALAAVTDRIGLVATASTSLYPPYLLAKKLSTIDDLTDGRVGWNIVTSAGQLEFENVVGEYIPHDERYEQADEFMQVCYALWEESWAEGAVLQDATTETFADPNSVSFINHDGPVYNVPGPHMCAPTPQRTPVLFQAGQSDSGRAFAARHAEAVFSFHLSSAEFRSYASEMRAETRAIDRGRDQYRLYPAVTPYVGSTTAAAEQFHQSVIETIAPETGLVRLSNHLNHDYSQYDTDAQLKSINAEGIRGALQAFLTDDRRWTVGEAAVRYARYPTAELIGTPSMVADKLEQWMEAGADGFMFMAPAVPRTFQGVCAKLVPELRTRGHLPSEASDTTQQQTLREQLFGTARLPDSHVERGDRQY</sequence>
<dbReference type="InterPro" id="IPR011251">
    <property type="entry name" value="Luciferase-like_dom"/>
</dbReference>
<keyword evidence="1" id="KW-0285">Flavoprotein</keyword>
<feature type="domain" description="Luciferase-like" evidence="6">
    <location>
        <begin position="32"/>
        <end position="385"/>
    </location>
</feature>